<proteinExistence type="predicted"/>
<evidence type="ECO:0000313" key="2">
    <source>
        <dbReference type="EMBL" id="MFD1095904.1"/>
    </source>
</evidence>
<comment type="caution">
    <text evidence="2">The sequence shown here is derived from an EMBL/GenBank/DDBJ whole genome shotgun (WGS) entry which is preliminary data.</text>
</comment>
<dbReference type="EMBL" id="JBHTLI010000001">
    <property type="protein sequence ID" value="MFD1095904.1"/>
    <property type="molecule type" value="Genomic_DNA"/>
</dbReference>
<name>A0ABW3NUV7_9FLAO</name>
<dbReference type="SUPFAM" id="SSF54427">
    <property type="entry name" value="NTF2-like"/>
    <property type="match status" value="1"/>
</dbReference>
<accession>A0ABW3NUV7</accession>
<organism evidence="2 3">
    <name type="scientific">Salegentibacter chungangensis</name>
    <dbReference type="NCBI Taxonomy" id="1335724"/>
    <lineage>
        <taxon>Bacteria</taxon>
        <taxon>Pseudomonadati</taxon>
        <taxon>Bacteroidota</taxon>
        <taxon>Flavobacteriia</taxon>
        <taxon>Flavobacteriales</taxon>
        <taxon>Flavobacteriaceae</taxon>
        <taxon>Salegentibacter</taxon>
    </lineage>
</organism>
<gene>
    <name evidence="2" type="ORF">ACFQ3Q_09095</name>
</gene>
<reference evidence="3" key="1">
    <citation type="journal article" date="2019" name="Int. J. Syst. Evol. Microbiol.">
        <title>The Global Catalogue of Microorganisms (GCM) 10K type strain sequencing project: providing services to taxonomists for standard genome sequencing and annotation.</title>
        <authorList>
            <consortium name="The Broad Institute Genomics Platform"/>
            <consortium name="The Broad Institute Genome Sequencing Center for Infectious Disease"/>
            <person name="Wu L."/>
            <person name="Ma J."/>
        </authorList>
    </citation>
    <scope>NUCLEOTIDE SEQUENCE [LARGE SCALE GENOMIC DNA]</scope>
    <source>
        <strain evidence="3">CCUG 64793</strain>
    </source>
</reference>
<keyword evidence="3" id="KW-1185">Reference proteome</keyword>
<evidence type="ECO:0000313" key="3">
    <source>
        <dbReference type="Proteomes" id="UP001597131"/>
    </source>
</evidence>
<dbReference type="RefSeq" id="WP_380745013.1">
    <property type="nucleotide sequence ID" value="NZ_JBHTLI010000001.1"/>
</dbReference>
<evidence type="ECO:0000259" key="1">
    <source>
        <dbReference type="Pfam" id="PF12680"/>
    </source>
</evidence>
<dbReference type="Pfam" id="PF12680">
    <property type="entry name" value="SnoaL_2"/>
    <property type="match status" value="1"/>
</dbReference>
<dbReference type="Gene3D" id="3.10.450.50">
    <property type="match status" value="1"/>
</dbReference>
<protein>
    <submittedName>
        <fullName evidence="2">Nuclear transport factor 2 family protein</fullName>
    </submittedName>
</protein>
<dbReference type="Proteomes" id="UP001597131">
    <property type="component" value="Unassembled WGS sequence"/>
</dbReference>
<dbReference type="InterPro" id="IPR037401">
    <property type="entry name" value="SnoaL-like"/>
</dbReference>
<dbReference type="InterPro" id="IPR032710">
    <property type="entry name" value="NTF2-like_dom_sf"/>
</dbReference>
<sequence length="120" mass="13873">MGTTEKFLREINEAFAKGNSDFITEHVTDNIVWNVVGDCRIKGKKNFRKVLDEMDVPENMQLDISNILVQERTAVVDGYIEVGKKGMKLRRYAFCDIYKLSALKEPRIEELVSYVIEIKI</sequence>
<feature type="domain" description="SnoaL-like" evidence="1">
    <location>
        <begin position="9"/>
        <end position="100"/>
    </location>
</feature>